<evidence type="ECO:0000313" key="6">
    <source>
        <dbReference type="Proteomes" id="UP000182715"/>
    </source>
</evidence>
<accession>A0A0H5QEJ7</accession>
<dbReference type="CDD" id="cd03819">
    <property type="entry name" value="GT4_WavL-like"/>
    <property type="match status" value="1"/>
</dbReference>
<evidence type="ECO:0000256" key="1">
    <source>
        <dbReference type="ARBA" id="ARBA00022676"/>
    </source>
</evidence>
<evidence type="ECO:0000259" key="4">
    <source>
        <dbReference type="Pfam" id="PF13439"/>
    </source>
</evidence>
<evidence type="ECO:0000313" key="5">
    <source>
        <dbReference type="EMBL" id="CRZ00364.1"/>
    </source>
</evidence>
<feature type="domain" description="Glycosyltransferase subfamily 4-like N-terminal" evidence="4">
    <location>
        <begin position="16"/>
        <end position="167"/>
    </location>
</feature>
<dbReference type="SUPFAM" id="SSF53756">
    <property type="entry name" value="UDP-Glycosyltransferase/glycogen phosphorylase"/>
    <property type="match status" value="1"/>
</dbReference>
<evidence type="ECO:0000256" key="2">
    <source>
        <dbReference type="ARBA" id="ARBA00022679"/>
    </source>
</evidence>
<dbReference type="Pfam" id="PF00534">
    <property type="entry name" value="Glycos_transf_1"/>
    <property type="match status" value="1"/>
</dbReference>
<keyword evidence="2 5" id="KW-0808">Transferase</keyword>
<dbReference type="EMBL" id="CVTF01000131">
    <property type="protein sequence ID" value="CRZ00364.1"/>
    <property type="molecule type" value="Genomic_DNA"/>
</dbReference>
<dbReference type="GO" id="GO:0016757">
    <property type="term" value="F:glycosyltransferase activity"/>
    <property type="evidence" value="ECO:0007669"/>
    <property type="project" value="UniProtKB-KW"/>
</dbReference>
<dbReference type="OMA" id="WLIRRMD"/>
<dbReference type="PANTHER" id="PTHR12526:SF510">
    <property type="entry name" value="D-INOSITOL 3-PHOSPHATE GLYCOSYLTRANSFERASE"/>
    <property type="match status" value="1"/>
</dbReference>
<dbReference type="Gene3D" id="3.40.50.2000">
    <property type="entry name" value="Glycogen Phosphorylase B"/>
    <property type="match status" value="2"/>
</dbReference>
<organism evidence="5 6">
    <name type="scientific">Neisseria meningitidis serogroup B</name>
    <dbReference type="NCBI Taxonomy" id="491"/>
    <lineage>
        <taxon>Bacteria</taxon>
        <taxon>Pseudomonadati</taxon>
        <taxon>Pseudomonadota</taxon>
        <taxon>Betaproteobacteria</taxon>
        <taxon>Neisseriales</taxon>
        <taxon>Neisseriaceae</taxon>
        <taxon>Neisseria</taxon>
    </lineage>
</organism>
<proteinExistence type="predicted"/>
<dbReference type="Pfam" id="PF13439">
    <property type="entry name" value="Glyco_transf_4"/>
    <property type="match status" value="1"/>
</dbReference>
<dbReference type="PANTHER" id="PTHR12526">
    <property type="entry name" value="GLYCOSYLTRANSFERASE"/>
    <property type="match status" value="1"/>
</dbReference>
<dbReference type="InterPro" id="IPR001296">
    <property type="entry name" value="Glyco_trans_1"/>
</dbReference>
<dbReference type="Proteomes" id="UP000182715">
    <property type="component" value="Unassembled WGS sequence"/>
</dbReference>
<dbReference type="InterPro" id="IPR028098">
    <property type="entry name" value="Glyco_trans_4-like_N"/>
</dbReference>
<reference evidence="5 6" key="1">
    <citation type="submission" date="2014-11" db="EMBL/GenBank/DDBJ databases">
        <authorList>
            <person name="Diene M.Seydina."/>
        </authorList>
    </citation>
    <scope>NUCLEOTIDE SEQUENCE [LARGE SCALE GENOMIC DNA]</scope>
    <source>
        <strain evidence="5 6">Neisseria meningitidis CHUV</strain>
    </source>
</reference>
<evidence type="ECO:0000259" key="3">
    <source>
        <dbReference type="Pfam" id="PF00534"/>
    </source>
</evidence>
<feature type="domain" description="Glycosyl transferase family 1" evidence="3">
    <location>
        <begin position="175"/>
        <end position="333"/>
    </location>
</feature>
<dbReference type="AlphaFoldDB" id="A0A0H5QEJ7"/>
<name>A0A0H5QEJ7_NEIMI</name>
<protein>
    <submittedName>
        <fullName evidence="5">Alpha-1,2-N-acetylglucosamine transferase</fullName>
    </submittedName>
</protein>
<keyword evidence="1" id="KW-0328">Glycosyltransferase</keyword>
<sequence length="354" mass="39987">MEKEFRILNIVSAKIWGGGEQYVYDVSKALGLRGCTMFTAVNKNNELMHRRFSEVSSVFTTRLHTLNGLFSLYALTRFIRKNRISHLMIHTGKIAALSILLKKLTGVRLIFVKHNVVANKTDFYHRLIQKNTDRFICVSRLVYDVQTADNPFKEKYRIVHNGIDTGRFPPSQEKPDSRFFTVAYAGRISPEKGLENLIEACVILHRKYPQIRLKLAGDGHPDYMCRLKRDVSASGAEPFVSFEGFTEKLASFYRQSDVVVLPSLVPEAFGLSLCEAMYCRTAVISNTLGAQKEIVEHHQSGILLDRLTPESLADEIERLVLNPETKNALATAAHQCVAARFTINHTADKLLDAI</sequence>